<protein>
    <recommendedName>
        <fullName evidence="8">Kinesin-like protein</fullName>
    </recommendedName>
</protein>
<dbReference type="PROSITE" id="PS50067">
    <property type="entry name" value="KINESIN_MOTOR_2"/>
    <property type="match status" value="1"/>
</dbReference>
<feature type="compositionally biased region" description="Polar residues" evidence="10">
    <location>
        <begin position="957"/>
        <end position="966"/>
    </location>
</feature>
<evidence type="ECO:0000256" key="4">
    <source>
        <dbReference type="ARBA" id="ARBA00022840"/>
    </source>
</evidence>
<dbReference type="InterPro" id="IPR036961">
    <property type="entry name" value="Kinesin_motor_dom_sf"/>
</dbReference>
<keyword evidence="2 8" id="KW-0493">Microtubule</keyword>
<reference evidence="12" key="1">
    <citation type="submission" date="2020-01" db="EMBL/GenBank/DDBJ databases">
        <title>Genome sequence of Kobresia littledalei, the first chromosome-level genome in the family Cyperaceae.</title>
        <authorList>
            <person name="Qu G."/>
        </authorList>
    </citation>
    <scope>NUCLEOTIDE SEQUENCE</scope>
    <source>
        <strain evidence="12">C.B.Clarke</strain>
        <tissue evidence="12">Leaf</tissue>
    </source>
</reference>
<dbReference type="SMART" id="SM00129">
    <property type="entry name" value="KISc"/>
    <property type="match status" value="1"/>
</dbReference>
<comment type="caution">
    <text evidence="12">The sequence shown here is derived from an EMBL/GenBank/DDBJ whole genome shotgun (WGS) entry which is preliminary data.</text>
</comment>
<dbReference type="CDD" id="cd01366">
    <property type="entry name" value="KISc_C_terminal"/>
    <property type="match status" value="1"/>
</dbReference>
<dbReference type="Pfam" id="PF00225">
    <property type="entry name" value="Kinesin"/>
    <property type="match status" value="1"/>
</dbReference>
<evidence type="ECO:0000256" key="10">
    <source>
        <dbReference type="SAM" id="MobiDB-lite"/>
    </source>
</evidence>
<proteinExistence type="inferred from homology"/>
<feature type="domain" description="Kinesin motor" evidence="11">
    <location>
        <begin position="402"/>
        <end position="725"/>
    </location>
</feature>
<feature type="binding site" evidence="7">
    <location>
        <begin position="485"/>
        <end position="492"/>
    </location>
    <ligand>
        <name>ATP</name>
        <dbReference type="ChEBI" id="CHEBI:30616"/>
    </ligand>
</feature>
<dbReference type="GO" id="GO:0008017">
    <property type="term" value="F:microtubule binding"/>
    <property type="evidence" value="ECO:0007669"/>
    <property type="project" value="InterPro"/>
</dbReference>
<feature type="region of interest" description="Disordered" evidence="10">
    <location>
        <begin position="1"/>
        <end position="35"/>
    </location>
</feature>
<dbReference type="PROSITE" id="PS00411">
    <property type="entry name" value="KINESIN_MOTOR_1"/>
    <property type="match status" value="1"/>
</dbReference>
<dbReference type="FunFam" id="3.40.850.10:FF:000057">
    <property type="entry name" value="kinesin-like protein KIN-14R"/>
    <property type="match status" value="1"/>
</dbReference>
<keyword evidence="13" id="KW-1185">Reference proteome</keyword>
<feature type="compositionally biased region" description="Low complexity" evidence="10">
    <location>
        <begin position="1"/>
        <end position="17"/>
    </location>
</feature>
<dbReference type="InterPro" id="IPR021720">
    <property type="entry name" value="Malectin_dom"/>
</dbReference>
<dbReference type="Gene3D" id="2.60.120.430">
    <property type="entry name" value="Galactose-binding lectin"/>
    <property type="match status" value="1"/>
</dbReference>
<dbReference type="PANTHER" id="PTHR47972:SF18">
    <property type="entry name" value="KINESIN-LIKE PROTEIN KIN-14R"/>
    <property type="match status" value="1"/>
</dbReference>
<dbReference type="SUPFAM" id="SSF52540">
    <property type="entry name" value="P-loop containing nucleoside triphosphate hydrolases"/>
    <property type="match status" value="1"/>
</dbReference>
<accession>A0A833QK36</accession>
<gene>
    <name evidence="12" type="ORF">FCM35_KLT14619</name>
</gene>
<keyword evidence="3 7" id="KW-0547">Nucleotide-binding</keyword>
<feature type="coiled-coil region" evidence="9">
    <location>
        <begin position="732"/>
        <end position="794"/>
    </location>
</feature>
<evidence type="ECO:0000256" key="6">
    <source>
        <dbReference type="ARBA" id="ARBA00023175"/>
    </source>
</evidence>
<evidence type="ECO:0000256" key="2">
    <source>
        <dbReference type="ARBA" id="ARBA00022701"/>
    </source>
</evidence>
<dbReference type="InterPro" id="IPR019821">
    <property type="entry name" value="Kinesin_motor_CS"/>
</dbReference>
<evidence type="ECO:0000256" key="1">
    <source>
        <dbReference type="ARBA" id="ARBA00010899"/>
    </source>
</evidence>
<feature type="region of interest" description="Disordered" evidence="10">
    <location>
        <begin position="957"/>
        <end position="988"/>
    </location>
</feature>
<keyword evidence="4 7" id="KW-0067">ATP-binding</keyword>
<evidence type="ECO:0000259" key="11">
    <source>
        <dbReference type="PROSITE" id="PS50067"/>
    </source>
</evidence>
<dbReference type="Proteomes" id="UP000623129">
    <property type="component" value="Unassembled WGS sequence"/>
</dbReference>
<feature type="compositionally biased region" description="Basic and acidic residues" evidence="10">
    <location>
        <begin position="19"/>
        <end position="35"/>
    </location>
</feature>
<dbReference type="InterPro" id="IPR001752">
    <property type="entry name" value="Kinesin_motor_dom"/>
</dbReference>
<dbReference type="OrthoDB" id="3176171at2759"/>
<dbReference type="AlphaFoldDB" id="A0A833QK36"/>
<keyword evidence="5 9" id="KW-0175">Coiled coil</keyword>
<evidence type="ECO:0000256" key="5">
    <source>
        <dbReference type="ARBA" id="ARBA00023054"/>
    </source>
</evidence>
<evidence type="ECO:0000313" key="12">
    <source>
        <dbReference type="EMBL" id="KAF3321366.1"/>
    </source>
</evidence>
<keyword evidence="6 7" id="KW-0505">Motor protein</keyword>
<evidence type="ECO:0000256" key="9">
    <source>
        <dbReference type="SAM" id="Coils"/>
    </source>
</evidence>
<dbReference type="PANTHER" id="PTHR47972">
    <property type="entry name" value="KINESIN-LIKE PROTEIN KLP-3"/>
    <property type="match status" value="1"/>
</dbReference>
<comment type="similarity">
    <text evidence="1">Belongs to the TRAFAC class myosin-kinesin ATPase superfamily. Kinesin family. KIN-14 subfamily.</text>
</comment>
<dbReference type="EMBL" id="SWLB01000027">
    <property type="protein sequence ID" value="KAF3321366.1"/>
    <property type="molecule type" value="Genomic_DNA"/>
</dbReference>
<dbReference type="InterPro" id="IPR027640">
    <property type="entry name" value="Kinesin-like_fam"/>
</dbReference>
<name>A0A833QK36_9POAL</name>
<evidence type="ECO:0000313" key="13">
    <source>
        <dbReference type="Proteomes" id="UP000623129"/>
    </source>
</evidence>
<dbReference type="GO" id="GO:0007018">
    <property type="term" value="P:microtubule-based movement"/>
    <property type="evidence" value="ECO:0007669"/>
    <property type="project" value="InterPro"/>
</dbReference>
<evidence type="ECO:0000256" key="7">
    <source>
        <dbReference type="PROSITE-ProRule" id="PRU00283"/>
    </source>
</evidence>
<evidence type="ECO:0000256" key="8">
    <source>
        <dbReference type="RuleBase" id="RU000394"/>
    </source>
</evidence>
<dbReference type="Gene3D" id="3.40.850.10">
    <property type="entry name" value="Kinesin motor domain"/>
    <property type="match status" value="1"/>
</dbReference>
<dbReference type="GO" id="GO:0003777">
    <property type="term" value="F:microtubule motor activity"/>
    <property type="evidence" value="ECO:0007669"/>
    <property type="project" value="InterPro"/>
</dbReference>
<dbReference type="PRINTS" id="PR00380">
    <property type="entry name" value="KINESINHEAVY"/>
</dbReference>
<dbReference type="GO" id="GO:0005524">
    <property type="term" value="F:ATP binding"/>
    <property type="evidence" value="ECO:0007669"/>
    <property type="project" value="UniProtKB-UniRule"/>
</dbReference>
<evidence type="ECO:0000256" key="3">
    <source>
        <dbReference type="ARBA" id="ARBA00022741"/>
    </source>
</evidence>
<organism evidence="12 13">
    <name type="scientific">Carex littledalei</name>
    <dbReference type="NCBI Taxonomy" id="544730"/>
    <lineage>
        <taxon>Eukaryota</taxon>
        <taxon>Viridiplantae</taxon>
        <taxon>Streptophyta</taxon>
        <taxon>Embryophyta</taxon>
        <taxon>Tracheophyta</taxon>
        <taxon>Spermatophyta</taxon>
        <taxon>Magnoliopsida</taxon>
        <taxon>Liliopsida</taxon>
        <taxon>Poales</taxon>
        <taxon>Cyperaceae</taxon>
        <taxon>Cyperoideae</taxon>
        <taxon>Cariceae</taxon>
        <taxon>Carex</taxon>
        <taxon>Carex subgen. Euthyceras</taxon>
    </lineage>
</organism>
<dbReference type="GO" id="GO:0005874">
    <property type="term" value="C:microtubule"/>
    <property type="evidence" value="ECO:0007669"/>
    <property type="project" value="UniProtKB-KW"/>
</dbReference>
<dbReference type="Pfam" id="PF11721">
    <property type="entry name" value="Malectin"/>
    <property type="match status" value="1"/>
</dbReference>
<dbReference type="InterPro" id="IPR027417">
    <property type="entry name" value="P-loop_NTPase"/>
</dbReference>
<sequence length="988" mass="109967">MEETSLSTPSRTLTLESAPCHDSEKTDSPRIEHSADLCSDDRDSIDSMILVCGPRLIRSGFWESNCLGENVIMFMNCGGSEIEGTGPSEKFSEDSCFEGGDVIETGEPIAGSGRYTALYQSARYGAFSYKIDGITPGQYFVDLHFSEIVNTCGPKGMRTFDIFVQEEKIVSGLDIYKIVGANRALQIVDIRASVVLNEPLVINFQSLTGSPIICGIAVRKAPALPPVATKTGDLMDTSAVQNKVRGTLIARYEKKIQDLISECAAKSEECFNAWCCVESTSENLRKIEMELDSKNLKNSTLEQTVERLTGALSELTEKYQHDKKRWAQALSDLERKIKIMKEEQANLSKEAHACVDSIPDLDKMTEAVQALVAQGEELKSKYSEEMARSRRLFNELQESKGNIRVFCRCRPLNKDEISSGYKAIADFDTARDGEIGILTGGATKKTFKFDRIFTPKDDQADVYADASPLVTSVLDGYNVCIFAYGQTGTGKTFTMEGTERKRGVNYRTLEELFKIAEERKETVSYDISVSVLEVYNEQIRDLLNSNPSSKKLEIRQAGGEGLHHIPGVVEAKVESTEEVWDVLQAGSNARAVGSNNVNEHSSRSHCMLCIMVKAKNLMNGECTKSKLWLVDLAGSERLAKTDAQGERLKEAQNINRSLSALGDVISALANKSTHIPYRNSKLTHLLQDSLGGDSKALMFVQISPSDNDLGETLSSLNFASRVRGIELGPAKKQADTSEVQKMKQMIEKSKQEARLKDENIRKLEENIRKLEGSNKRLQEKMEIQKTEFQATLEKQNCQFSEKLKEKDEIFHRKVKDLETKLRQHQGQSTENILLQQKVRDLETMLKELREKPTQMNYFATPKANETDQSIILANKNYNKPPVAATVLMKDSVLLSGVESLHEIKRKRISRDSVPGDNENSVPVVEVKKKSLLIEPGNSSKTRRIDPTRGLARLTRSTVGATGTHKTLPNGRAAGKEQPTGSKMRGWAR</sequence>
<feature type="coiled-coil region" evidence="9">
    <location>
        <begin position="249"/>
        <end position="399"/>
    </location>
</feature>